<reference evidence="1" key="1">
    <citation type="submission" date="2018-05" db="EMBL/GenBank/DDBJ databases">
        <authorList>
            <person name="Lanie J.A."/>
            <person name="Ng W.-L."/>
            <person name="Kazmierczak K.M."/>
            <person name="Andrzejewski T.M."/>
            <person name="Davidsen T.M."/>
            <person name="Wayne K.J."/>
            <person name="Tettelin H."/>
            <person name="Glass J.I."/>
            <person name="Rusch D."/>
            <person name="Podicherti R."/>
            <person name="Tsui H.-C.T."/>
            <person name="Winkler M.E."/>
        </authorList>
    </citation>
    <scope>NUCLEOTIDE SEQUENCE</scope>
</reference>
<dbReference type="InterPro" id="IPR038555">
    <property type="entry name" value="Zincin_1_sf"/>
</dbReference>
<gene>
    <name evidence="1" type="ORF">METZ01_LOCUS374351</name>
</gene>
<dbReference type="Gene3D" id="3.30.2010.20">
    <property type="match status" value="1"/>
</dbReference>
<organism evidence="1">
    <name type="scientific">marine metagenome</name>
    <dbReference type="NCBI Taxonomy" id="408172"/>
    <lineage>
        <taxon>unclassified sequences</taxon>
        <taxon>metagenomes</taxon>
        <taxon>ecological metagenomes</taxon>
    </lineage>
</organism>
<dbReference type="Pfam" id="PF06262">
    <property type="entry name" value="Zincin_1"/>
    <property type="match status" value="1"/>
</dbReference>
<sequence length="82" mass="9640">VKPLFLEDNKVFERMVKEAVENIPELFIQHMTNLEIKIEDDNEQNLLGVFEGIPLIDRYNDQSYMPDVITIYEKPLIEISNS</sequence>
<feature type="non-terminal residue" evidence="1">
    <location>
        <position position="1"/>
    </location>
</feature>
<dbReference type="SUPFAM" id="SSF55486">
    <property type="entry name" value="Metalloproteases ('zincins'), catalytic domain"/>
    <property type="match status" value="1"/>
</dbReference>
<protein>
    <submittedName>
        <fullName evidence="1">Uncharacterized protein</fullName>
    </submittedName>
</protein>
<name>A0A382TJ25_9ZZZZ</name>
<accession>A0A382TJ25</accession>
<dbReference type="EMBL" id="UINC01136620">
    <property type="protein sequence ID" value="SVD21497.1"/>
    <property type="molecule type" value="Genomic_DNA"/>
</dbReference>
<feature type="non-terminal residue" evidence="1">
    <location>
        <position position="82"/>
    </location>
</feature>
<proteinExistence type="predicted"/>
<dbReference type="InterPro" id="IPR010428">
    <property type="entry name" value="Zincin_1"/>
</dbReference>
<evidence type="ECO:0000313" key="1">
    <source>
        <dbReference type="EMBL" id="SVD21497.1"/>
    </source>
</evidence>
<dbReference type="AlphaFoldDB" id="A0A382TJ25"/>